<dbReference type="RefSeq" id="WP_198876644.1">
    <property type="nucleotide sequence ID" value="NZ_JAEKMH010000002.1"/>
</dbReference>
<protein>
    <submittedName>
        <fullName evidence="1">Uncharacterized protein</fullName>
    </submittedName>
</protein>
<name>A0A934IW64_9HYPH</name>
<reference evidence="1" key="1">
    <citation type="submission" date="2020-12" db="EMBL/GenBank/DDBJ databases">
        <title>Devosia sp. MSA67 isolated from Mo River.</title>
        <authorList>
            <person name="Ma F."/>
            <person name="Zi Z."/>
        </authorList>
    </citation>
    <scope>NUCLEOTIDE SEQUENCE</scope>
    <source>
        <strain evidence="1">MSA67</strain>
    </source>
</reference>
<organism evidence="1 2">
    <name type="scientific">Devosia sediminis</name>
    <dbReference type="NCBI Taxonomy" id="2798801"/>
    <lineage>
        <taxon>Bacteria</taxon>
        <taxon>Pseudomonadati</taxon>
        <taxon>Pseudomonadota</taxon>
        <taxon>Alphaproteobacteria</taxon>
        <taxon>Hyphomicrobiales</taxon>
        <taxon>Devosiaceae</taxon>
        <taxon>Devosia</taxon>
    </lineage>
</organism>
<accession>A0A934IW64</accession>
<dbReference type="AlphaFoldDB" id="A0A934IW64"/>
<dbReference type="EMBL" id="JAEKMH010000002">
    <property type="protein sequence ID" value="MBJ3785467.1"/>
    <property type="molecule type" value="Genomic_DNA"/>
</dbReference>
<keyword evidence="2" id="KW-1185">Reference proteome</keyword>
<comment type="caution">
    <text evidence="1">The sequence shown here is derived from an EMBL/GenBank/DDBJ whole genome shotgun (WGS) entry which is preliminary data.</text>
</comment>
<evidence type="ECO:0000313" key="1">
    <source>
        <dbReference type="EMBL" id="MBJ3785467.1"/>
    </source>
</evidence>
<gene>
    <name evidence="1" type="ORF">JEQ47_12095</name>
</gene>
<evidence type="ECO:0000313" key="2">
    <source>
        <dbReference type="Proteomes" id="UP000602124"/>
    </source>
</evidence>
<sequence length="193" mass="21278">MHKALIGAGIVGVGAVAALSALWLAPPLRLVAPTLFGVTCADRICVERANDLPQARALIKAAIDDLEDQIGLAVPELAVVLCRTEACYRGFGGGAERAISFPFLGMLIAGRSWQDYIVRHELIHWLQFEHFGAVETMSYPAWFREGMAYALSDAPAWDVPQPFKPWADQFVTWRGDRTINDMFLQKPVLDAIP</sequence>
<dbReference type="Proteomes" id="UP000602124">
    <property type="component" value="Unassembled WGS sequence"/>
</dbReference>
<proteinExistence type="predicted"/>